<keyword evidence="1" id="KW-0812">Transmembrane</keyword>
<dbReference type="Gene3D" id="3.30.1330.60">
    <property type="entry name" value="OmpA-like domain"/>
    <property type="match status" value="1"/>
</dbReference>
<name>A0ABY7V9H4_9GAMM</name>
<dbReference type="Proteomes" id="UP001215231">
    <property type="component" value="Chromosome"/>
</dbReference>
<keyword evidence="1" id="KW-1133">Transmembrane helix</keyword>
<reference evidence="3 4" key="1">
    <citation type="journal article" date="2022" name="Mar. Drugs">
        <title>Bioassay-Guided Fractionation Leads to the Detection of Cholic Acid Generated by the Rare Thalassomonas sp.</title>
        <authorList>
            <person name="Pheiffer F."/>
            <person name="Schneider Y.K."/>
            <person name="Hansen E.H."/>
            <person name="Andersen J.H."/>
            <person name="Isaksson J."/>
            <person name="Busche T."/>
            <person name="R C."/>
            <person name="Kalinowski J."/>
            <person name="Zyl L.V."/>
            <person name="Trindade M."/>
        </authorList>
    </citation>
    <scope>NUCLEOTIDE SEQUENCE [LARGE SCALE GENOMIC DNA]</scope>
    <source>
        <strain evidence="3 4">A5K-61T</strain>
    </source>
</reference>
<feature type="domain" description="OmpA-like" evidence="2">
    <location>
        <begin position="503"/>
        <end position="565"/>
    </location>
</feature>
<dbReference type="InterPro" id="IPR006665">
    <property type="entry name" value="OmpA-like"/>
</dbReference>
<evidence type="ECO:0000313" key="3">
    <source>
        <dbReference type="EMBL" id="WDE09567.1"/>
    </source>
</evidence>
<keyword evidence="4" id="KW-1185">Reference proteome</keyword>
<evidence type="ECO:0000259" key="2">
    <source>
        <dbReference type="Pfam" id="PF00691"/>
    </source>
</evidence>
<organism evidence="3 4">
    <name type="scientific">Thalassomonas haliotis</name>
    <dbReference type="NCBI Taxonomy" id="485448"/>
    <lineage>
        <taxon>Bacteria</taxon>
        <taxon>Pseudomonadati</taxon>
        <taxon>Pseudomonadota</taxon>
        <taxon>Gammaproteobacteria</taxon>
        <taxon>Alteromonadales</taxon>
        <taxon>Colwelliaceae</taxon>
        <taxon>Thalassomonas</taxon>
    </lineage>
</organism>
<dbReference type="SUPFAM" id="SSF103088">
    <property type="entry name" value="OmpA-like"/>
    <property type="match status" value="1"/>
</dbReference>
<accession>A0ABY7V9H4</accession>
<dbReference type="Pfam" id="PF00691">
    <property type="entry name" value="OmpA"/>
    <property type="match status" value="1"/>
</dbReference>
<dbReference type="RefSeq" id="WP_274049523.1">
    <property type="nucleotide sequence ID" value="NZ_CP059693.1"/>
</dbReference>
<keyword evidence="1" id="KW-0472">Membrane</keyword>
<dbReference type="InterPro" id="IPR036737">
    <property type="entry name" value="OmpA-like_sf"/>
</dbReference>
<feature type="transmembrane region" description="Helical" evidence="1">
    <location>
        <begin position="294"/>
        <end position="315"/>
    </location>
</feature>
<evidence type="ECO:0000313" key="4">
    <source>
        <dbReference type="Proteomes" id="UP001215231"/>
    </source>
</evidence>
<evidence type="ECO:0000256" key="1">
    <source>
        <dbReference type="SAM" id="Phobius"/>
    </source>
</evidence>
<gene>
    <name evidence="3" type="ORF">H3N35_14610</name>
</gene>
<protein>
    <submittedName>
        <fullName evidence="3">OmpA family protein</fullName>
    </submittedName>
</protein>
<dbReference type="EMBL" id="CP059693">
    <property type="protein sequence ID" value="WDE09567.1"/>
    <property type="molecule type" value="Genomic_DNA"/>
</dbReference>
<proteinExistence type="predicted"/>
<sequence length="590" mass="65086">MPKKPSPEQVEPQQDIAQVRALILGKENRLVTDTIKKEARNTVASVLTEALHDRQNKDGSVDKVLQPLVEEAVKHSVSHNRERLVSSLYPLVGSLVRKSVTAFLADFMEKTNQLIENSLTIKGIKWRIKAWQSGVSFAQYAASQTFVYRVEHILLIHRETGLLLKAVDLHDGGKSDPDLVSSMLTAINDFVGDSFLANEDGLKEQLQSVNTDNFSLLIKPGPCALVVAAVIGNAPQKVSDQLQLTLEEIHRLYIDELNNFDGDDQGFENSENLLRDCLLSEQKTLEAGVKKITWPAWLLLLLALIFAGFQAITWFGNKQLAEKILQLDQQPGIMINQVNVVGKNEVVLDVFRDPDAVAIETWFQENGLTIGGLKLSQRHYYSLDPAILLIRAQKLLAPYPDININWQNNILSLSGTLELIKTEKLFNALSTAGFSQGVNLNTQALHLVSAITAATEKEIKQQVFNTLIGRISSIQLDFAVASEAVTPNMQLSLQSIYQDISRLTLLAQALELNLGLIITGSSDNTGNKTTNQALSLKRAENIAQALNQLGLDKSKMFVTGLGQINIAGVSNTARKVMFNVIVTDKGKKPK</sequence>